<dbReference type="SUPFAM" id="SSF53822">
    <property type="entry name" value="Periplasmic binding protein-like I"/>
    <property type="match status" value="1"/>
</dbReference>
<dbReference type="CDD" id="cd01392">
    <property type="entry name" value="HTH_LacI"/>
    <property type="match status" value="1"/>
</dbReference>
<evidence type="ECO:0000259" key="4">
    <source>
        <dbReference type="PROSITE" id="PS50932"/>
    </source>
</evidence>
<keyword evidence="2" id="KW-0238">DNA-binding</keyword>
<feature type="domain" description="HTH lacI-type" evidence="4">
    <location>
        <begin position="14"/>
        <end position="68"/>
    </location>
</feature>
<keyword evidence="3" id="KW-0804">Transcription</keyword>
<dbReference type="Gene3D" id="1.10.260.40">
    <property type="entry name" value="lambda repressor-like DNA-binding domains"/>
    <property type="match status" value="1"/>
</dbReference>
<evidence type="ECO:0000256" key="1">
    <source>
        <dbReference type="ARBA" id="ARBA00023015"/>
    </source>
</evidence>
<dbReference type="Proteomes" id="UP001142372">
    <property type="component" value="Unassembled WGS sequence"/>
</dbReference>
<evidence type="ECO:0000256" key="2">
    <source>
        <dbReference type="ARBA" id="ARBA00023125"/>
    </source>
</evidence>
<dbReference type="InterPro" id="IPR010982">
    <property type="entry name" value="Lambda_DNA-bd_dom_sf"/>
</dbReference>
<dbReference type="Pfam" id="PF13377">
    <property type="entry name" value="Peripla_BP_3"/>
    <property type="match status" value="1"/>
</dbReference>
<proteinExistence type="predicted"/>
<dbReference type="CDD" id="cd06267">
    <property type="entry name" value="PBP1_LacI_sugar_binding-like"/>
    <property type="match status" value="1"/>
</dbReference>
<name>A0A9W6H7X5_9MICO</name>
<dbReference type="PROSITE" id="PS50932">
    <property type="entry name" value="HTH_LACI_2"/>
    <property type="match status" value="1"/>
</dbReference>
<dbReference type="RefSeq" id="WP_271175896.1">
    <property type="nucleotide sequence ID" value="NZ_BAAAJO010000001.1"/>
</dbReference>
<protein>
    <submittedName>
        <fullName evidence="5">Transcriptional regulator</fullName>
    </submittedName>
</protein>
<dbReference type="GO" id="GO:0003700">
    <property type="term" value="F:DNA-binding transcription factor activity"/>
    <property type="evidence" value="ECO:0007669"/>
    <property type="project" value="TreeGrafter"/>
</dbReference>
<dbReference type="Gene3D" id="3.40.50.2300">
    <property type="match status" value="2"/>
</dbReference>
<dbReference type="SUPFAM" id="SSF47413">
    <property type="entry name" value="lambda repressor-like DNA-binding domains"/>
    <property type="match status" value="1"/>
</dbReference>
<keyword evidence="1" id="KW-0805">Transcription regulation</keyword>
<evidence type="ECO:0000313" key="5">
    <source>
        <dbReference type="EMBL" id="GLJ75206.1"/>
    </source>
</evidence>
<dbReference type="InterPro" id="IPR046335">
    <property type="entry name" value="LacI/GalR-like_sensor"/>
</dbReference>
<dbReference type="PANTHER" id="PTHR30146:SF109">
    <property type="entry name" value="HTH-TYPE TRANSCRIPTIONAL REGULATOR GALS"/>
    <property type="match status" value="1"/>
</dbReference>
<dbReference type="InterPro" id="IPR000843">
    <property type="entry name" value="HTH_LacI"/>
</dbReference>
<reference evidence="5" key="2">
    <citation type="submission" date="2023-01" db="EMBL/GenBank/DDBJ databases">
        <authorList>
            <person name="Sun Q."/>
            <person name="Evtushenko L."/>
        </authorList>
    </citation>
    <scope>NUCLEOTIDE SEQUENCE</scope>
    <source>
        <strain evidence="5">VKM Ac-1401</strain>
    </source>
</reference>
<evidence type="ECO:0000313" key="6">
    <source>
        <dbReference type="Proteomes" id="UP001142372"/>
    </source>
</evidence>
<dbReference type="Pfam" id="PF00356">
    <property type="entry name" value="LacI"/>
    <property type="match status" value="1"/>
</dbReference>
<dbReference type="InterPro" id="IPR028082">
    <property type="entry name" value="Peripla_BP_I"/>
</dbReference>
<dbReference type="GO" id="GO:0000976">
    <property type="term" value="F:transcription cis-regulatory region binding"/>
    <property type="evidence" value="ECO:0007669"/>
    <property type="project" value="TreeGrafter"/>
</dbReference>
<dbReference type="AlphaFoldDB" id="A0A9W6H7X5"/>
<sequence length="349" mass="37064">MALDRSTDARQARVKLEDVAARAGVSAGTVSNALNHPDKVAPATRERVVRAIAELGFTPNGAASALASGSTKTVGLVVVDLMNSLFVDLARGAQRAARGLGYDLQLADSDNDLELEASHLDFLSAARVAGVLLAPMHTPHESIVKLRQRGSSIVMLNYESDTDQFCTVLIDNERAGYIAARHLIGLGRKRIAFVGGLHHLQPVALRRAGARRAVAEADGAVELIEIDTVDLNPPSGAIVGKRLVEQPESERPDAILAVTDLLAMAIISEFTAARLRVPEDVAVMGCDHNSAAWGGAVPLTSVTMRGREMGTIGVELLKREISEPAEVHLHQTVTLEPALVVRESTVGRG</sequence>
<comment type="caution">
    <text evidence="5">The sequence shown here is derived from an EMBL/GenBank/DDBJ whole genome shotgun (WGS) entry which is preliminary data.</text>
</comment>
<accession>A0A9W6H7X5</accession>
<gene>
    <name evidence="5" type="ORF">GCM10017584_07800</name>
</gene>
<organism evidence="5 6">
    <name type="scientific">Leifsonia poae</name>
    <dbReference type="NCBI Taxonomy" id="110933"/>
    <lineage>
        <taxon>Bacteria</taxon>
        <taxon>Bacillati</taxon>
        <taxon>Actinomycetota</taxon>
        <taxon>Actinomycetes</taxon>
        <taxon>Micrococcales</taxon>
        <taxon>Microbacteriaceae</taxon>
        <taxon>Leifsonia</taxon>
    </lineage>
</organism>
<dbReference type="EMBL" id="BSEN01000003">
    <property type="protein sequence ID" value="GLJ75206.1"/>
    <property type="molecule type" value="Genomic_DNA"/>
</dbReference>
<dbReference type="SMART" id="SM00354">
    <property type="entry name" value="HTH_LACI"/>
    <property type="match status" value="1"/>
</dbReference>
<keyword evidence="6" id="KW-1185">Reference proteome</keyword>
<evidence type="ECO:0000256" key="3">
    <source>
        <dbReference type="ARBA" id="ARBA00023163"/>
    </source>
</evidence>
<reference evidence="5" key="1">
    <citation type="journal article" date="2014" name="Int. J. Syst. Evol. Microbiol.">
        <title>Complete genome sequence of Corynebacterium casei LMG S-19264T (=DSM 44701T), isolated from a smear-ripened cheese.</title>
        <authorList>
            <consortium name="US DOE Joint Genome Institute (JGI-PGF)"/>
            <person name="Walter F."/>
            <person name="Albersmeier A."/>
            <person name="Kalinowski J."/>
            <person name="Ruckert C."/>
        </authorList>
    </citation>
    <scope>NUCLEOTIDE SEQUENCE</scope>
    <source>
        <strain evidence="5">VKM Ac-1401</strain>
    </source>
</reference>
<dbReference type="PROSITE" id="PS00356">
    <property type="entry name" value="HTH_LACI_1"/>
    <property type="match status" value="1"/>
</dbReference>
<dbReference type="PANTHER" id="PTHR30146">
    <property type="entry name" value="LACI-RELATED TRANSCRIPTIONAL REPRESSOR"/>
    <property type="match status" value="1"/>
</dbReference>